<gene>
    <name evidence="1" type="ORF">GCM10011531_19170</name>
</gene>
<protein>
    <submittedName>
        <fullName evidence="1">Uncharacterized protein</fullName>
    </submittedName>
</protein>
<name>A0A8J2TQT7_9FLAO</name>
<accession>A0A8J2TQT7</accession>
<organism evidence="1 2">
    <name type="scientific">Aquaticitalea lipolytica</name>
    <dbReference type="NCBI Taxonomy" id="1247562"/>
    <lineage>
        <taxon>Bacteria</taxon>
        <taxon>Pseudomonadati</taxon>
        <taxon>Bacteroidota</taxon>
        <taxon>Flavobacteriia</taxon>
        <taxon>Flavobacteriales</taxon>
        <taxon>Flavobacteriaceae</taxon>
        <taxon>Aquaticitalea</taxon>
    </lineage>
</organism>
<evidence type="ECO:0000313" key="1">
    <source>
        <dbReference type="EMBL" id="GFZ87808.1"/>
    </source>
</evidence>
<dbReference type="RefSeq" id="WP_188606151.1">
    <property type="nucleotide sequence ID" value="NZ_BMIC01000003.1"/>
</dbReference>
<comment type="caution">
    <text evidence="1">The sequence shown here is derived from an EMBL/GenBank/DDBJ whole genome shotgun (WGS) entry which is preliminary data.</text>
</comment>
<sequence length="136" mass="16578">MKLKLWNIILTLILCFSCETDRNLDGNYSVCNNGEYLEIYFKQDSMRVASNNERVKLSKWRKIEIKNDTLYFETFGEWREKMKAKINYTGFNNIEMRFLETDERRNLEPINRNLNFENEKEFWNGFNKRMNSKNCK</sequence>
<evidence type="ECO:0000313" key="2">
    <source>
        <dbReference type="Proteomes" id="UP000598120"/>
    </source>
</evidence>
<dbReference type="AlphaFoldDB" id="A0A8J2TQT7"/>
<dbReference type="EMBL" id="BMIC01000003">
    <property type="protein sequence ID" value="GFZ87808.1"/>
    <property type="molecule type" value="Genomic_DNA"/>
</dbReference>
<proteinExistence type="predicted"/>
<dbReference type="Proteomes" id="UP000598120">
    <property type="component" value="Unassembled WGS sequence"/>
</dbReference>
<reference evidence="1 2" key="1">
    <citation type="journal article" date="2014" name="Int. J. Syst. Evol. Microbiol.">
        <title>Complete genome sequence of Corynebacterium casei LMG S-19264T (=DSM 44701T), isolated from a smear-ripened cheese.</title>
        <authorList>
            <consortium name="US DOE Joint Genome Institute (JGI-PGF)"/>
            <person name="Walter F."/>
            <person name="Albersmeier A."/>
            <person name="Kalinowski J."/>
            <person name="Ruckert C."/>
        </authorList>
    </citation>
    <scope>NUCLEOTIDE SEQUENCE [LARGE SCALE GENOMIC DNA]</scope>
    <source>
        <strain evidence="1 2">CGMCC 1.15295</strain>
    </source>
</reference>
<keyword evidence="2" id="KW-1185">Reference proteome</keyword>